<sequence>STQYCVRTAAVGMAREQSREAEQCMVTPASPAG</sequence>
<reference evidence="1 2" key="1">
    <citation type="submission" date="2014-04" db="EMBL/GenBank/DDBJ databases">
        <title>Genome evolution of avian class.</title>
        <authorList>
            <person name="Zhang G."/>
            <person name="Li C."/>
        </authorList>
    </citation>
    <scope>NUCLEOTIDE SEQUENCE [LARGE SCALE GENOMIC DNA]</scope>
    <source>
        <strain evidence="1">BGI_N323</strain>
    </source>
</reference>
<dbReference type="EMBL" id="KL318154">
    <property type="protein sequence ID" value="KFP54375.1"/>
    <property type="molecule type" value="Genomic_DNA"/>
</dbReference>
<proteinExistence type="predicted"/>
<feature type="non-terminal residue" evidence="1">
    <location>
        <position position="1"/>
    </location>
</feature>
<keyword evidence="2" id="KW-1185">Reference proteome</keyword>
<feature type="non-terminal residue" evidence="1">
    <location>
        <position position="33"/>
    </location>
</feature>
<accession>A0A091LGW1</accession>
<dbReference type="AlphaFoldDB" id="A0A091LGW1"/>
<dbReference type="OrthoDB" id="10031784at2759"/>
<gene>
    <name evidence="1" type="ORF">N323_05500</name>
</gene>
<name>A0A091LGW1_CATAU</name>
<evidence type="ECO:0000313" key="1">
    <source>
        <dbReference type="EMBL" id="KFP54375.1"/>
    </source>
</evidence>
<protein>
    <submittedName>
        <fullName evidence="1">Uncharacterized protein</fullName>
    </submittedName>
</protein>
<dbReference type="Proteomes" id="UP000053745">
    <property type="component" value="Unassembled WGS sequence"/>
</dbReference>
<evidence type="ECO:0000313" key="2">
    <source>
        <dbReference type="Proteomes" id="UP000053745"/>
    </source>
</evidence>
<organism evidence="1 2">
    <name type="scientific">Cathartes aura</name>
    <name type="common">Turkey vulture</name>
    <name type="synonym">Vultur aura</name>
    <dbReference type="NCBI Taxonomy" id="43455"/>
    <lineage>
        <taxon>Eukaryota</taxon>
        <taxon>Metazoa</taxon>
        <taxon>Chordata</taxon>
        <taxon>Craniata</taxon>
        <taxon>Vertebrata</taxon>
        <taxon>Euteleostomi</taxon>
        <taxon>Archelosauria</taxon>
        <taxon>Archosauria</taxon>
        <taxon>Dinosauria</taxon>
        <taxon>Saurischia</taxon>
        <taxon>Theropoda</taxon>
        <taxon>Coelurosauria</taxon>
        <taxon>Aves</taxon>
        <taxon>Neognathae</taxon>
        <taxon>Neoaves</taxon>
        <taxon>Telluraves</taxon>
        <taxon>Accipitrimorphae</taxon>
        <taxon>Accipitriformes</taxon>
        <taxon>Cathartidae</taxon>
        <taxon>Cathartes</taxon>
    </lineage>
</organism>